<dbReference type="SUPFAM" id="SSF52402">
    <property type="entry name" value="Adenine nucleotide alpha hydrolases-like"/>
    <property type="match status" value="1"/>
</dbReference>
<evidence type="ECO:0000256" key="7">
    <source>
        <dbReference type="ARBA" id="ARBA00022884"/>
    </source>
</evidence>
<evidence type="ECO:0000256" key="4">
    <source>
        <dbReference type="ARBA" id="ARBA00022694"/>
    </source>
</evidence>
<dbReference type="Pfam" id="PF03054">
    <property type="entry name" value="tRNA_Me_trans"/>
    <property type="match status" value="1"/>
</dbReference>
<organism evidence="12 13">
    <name type="scientific">Candidatus Mucispirillum faecigallinarum</name>
    <dbReference type="NCBI Taxonomy" id="2838699"/>
    <lineage>
        <taxon>Bacteria</taxon>
        <taxon>Pseudomonadati</taxon>
        <taxon>Deferribacterota</taxon>
        <taxon>Deferribacteres</taxon>
        <taxon>Deferribacterales</taxon>
        <taxon>Mucispirillaceae</taxon>
        <taxon>Mucispirillum</taxon>
    </lineage>
</organism>
<keyword evidence="7" id="KW-0694">RNA-binding</keyword>
<dbReference type="Gene3D" id="2.30.30.280">
    <property type="entry name" value="Adenine nucleotide alpha hydrolases-like domains"/>
    <property type="match status" value="1"/>
</dbReference>
<evidence type="ECO:0000313" key="13">
    <source>
        <dbReference type="Proteomes" id="UP000824176"/>
    </source>
</evidence>
<keyword evidence="3 12" id="KW-0808">Transferase</keyword>
<evidence type="ECO:0000256" key="1">
    <source>
        <dbReference type="ARBA" id="ARBA00011949"/>
    </source>
</evidence>
<dbReference type="Gene3D" id="3.40.50.620">
    <property type="entry name" value="HUPs"/>
    <property type="match status" value="1"/>
</dbReference>
<reference evidence="12" key="1">
    <citation type="journal article" date="2021" name="PeerJ">
        <title>Extensive microbial diversity within the chicken gut microbiome revealed by metagenomics and culture.</title>
        <authorList>
            <person name="Gilroy R."/>
            <person name="Ravi A."/>
            <person name="Getino M."/>
            <person name="Pursley I."/>
            <person name="Horton D.L."/>
            <person name="Alikhan N.F."/>
            <person name="Baker D."/>
            <person name="Gharbi K."/>
            <person name="Hall N."/>
            <person name="Watson M."/>
            <person name="Adriaenssens E.M."/>
            <person name="Foster-Nyarko E."/>
            <person name="Jarju S."/>
            <person name="Secka A."/>
            <person name="Antonio M."/>
            <person name="Oren A."/>
            <person name="Chaudhuri R.R."/>
            <person name="La Ragione R."/>
            <person name="Hildebrand F."/>
            <person name="Pallen M.J."/>
        </authorList>
    </citation>
    <scope>NUCLEOTIDE SEQUENCE</scope>
    <source>
        <strain evidence="12">ChiW4-1371</strain>
    </source>
</reference>
<keyword evidence="8" id="KW-1015">Disulfide bond</keyword>
<dbReference type="InterPro" id="IPR023382">
    <property type="entry name" value="MnmA-like_central_sf"/>
</dbReference>
<dbReference type="Pfam" id="PF20259">
    <property type="entry name" value="tRNA_Me_trans_M"/>
    <property type="match status" value="1"/>
</dbReference>
<protein>
    <recommendedName>
        <fullName evidence="1">tRNA-uridine 2-sulfurtransferase</fullName>
        <ecNumber evidence="1">2.8.1.13</ecNumber>
    </recommendedName>
</protein>
<dbReference type="EMBL" id="DXAQ01000121">
    <property type="protein sequence ID" value="HIZ89826.1"/>
    <property type="molecule type" value="Genomic_DNA"/>
</dbReference>
<evidence type="ECO:0000313" key="12">
    <source>
        <dbReference type="EMBL" id="HIZ89826.1"/>
    </source>
</evidence>
<comment type="caution">
    <text evidence="12">The sequence shown here is derived from an EMBL/GenBank/DDBJ whole genome shotgun (WGS) entry which is preliminary data.</text>
</comment>
<dbReference type="GO" id="GO:0000049">
    <property type="term" value="F:tRNA binding"/>
    <property type="evidence" value="ECO:0007669"/>
    <property type="project" value="UniProtKB-KW"/>
</dbReference>
<dbReference type="Proteomes" id="UP000824176">
    <property type="component" value="Unassembled WGS sequence"/>
</dbReference>
<dbReference type="Gene3D" id="2.40.30.10">
    <property type="entry name" value="Translation factors"/>
    <property type="match status" value="1"/>
</dbReference>
<keyword evidence="2" id="KW-0820">tRNA-binding</keyword>
<dbReference type="PANTHER" id="PTHR11933">
    <property type="entry name" value="TRNA 5-METHYLAMINOMETHYL-2-THIOURIDYLATE -METHYLTRANSFERASE"/>
    <property type="match status" value="1"/>
</dbReference>
<keyword evidence="5" id="KW-0547">Nucleotide-binding</keyword>
<evidence type="ECO:0000259" key="11">
    <source>
        <dbReference type="Pfam" id="PF20259"/>
    </source>
</evidence>
<dbReference type="GO" id="GO:0103016">
    <property type="term" value="F:tRNA-uridine 2-sulfurtransferase activity"/>
    <property type="evidence" value="ECO:0007669"/>
    <property type="project" value="UniProtKB-EC"/>
</dbReference>
<dbReference type="EC" id="2.8.1.13" evidence="1"/>
<dbReference type="GO" id="GO:0005524">
    <property type="term" value="F:ATP binding"/>
    <property type="evidence" value="ECO:0007669"/>
    <property type="project" value="UniProtKB-KW"/>
</dbReference>
<evidence type="ECO:0000256" key="8">
    <source>
        <dbReference type="ARBA" id="ARBA00023157"/>
    </source>
</evidence>
<dbReference type="InterPro" id="IPR014729">
    <property type="entry name" value="Rossmann-like_a/b/a_fold"/>
</dbReference>
<keyword evidence="4" id="KW-0819">tRNA processing</keyword>
<gene>
    <name evidence="12" type="primary">mnmA</name>
    <name evidence="12" type="ORF">H9804_07760</name>
</gene>
<dbReference type="InterPro" id="IPR046885">
    <property type="entry name" value="MnmA-like_C"/>
</dbReference>
<feature type="domain" description="tRNA-specific 2-thiouridylase MnmA-like central" evidence="11">
    <location>
        <begin position="206"/>
        <end position="267"/>
    </location>
</feature>
<dbReference type="NCBIfam" id="NF001138">
    <property type="entry name" value="PRK00143.1"/>
    <property type="match status" value="1"/>
</dbReference>
<evidence type="ECO:0000256" key="5">
    <source>
        <dbReference type="ARBA" id="ARBA00022741"/>
    </source>
</evidence>
<dbReference type="InterPro" id="IPR046884">
    <property type="entry name" value="MnmA-like_central"/>
</dbReference>
<accession>A0A9D2KC66</accession>
<evidence type="ECO:0000256" key="2">
    <source>
        <dbReference type="ARBA" id="ARBA00022555"/>
    </source>
</evidence>
<dbReference type="PANTHER" id="PTHR11933:SF5">
    <property type="entry name" value="MITOCHONDRIAL TRNA-SPECIFIC 2-THIOURIDYLASE 1"/>
    <property type="match status" value="1"/>
</dbReference>
<keyword evidence="6" id="KW-0067">ATP-binding</keyword>
<comment type="catalytic activity">
    <reaction evidence="9">
        <text>S-sulfanyl-L-cysteinyl-[protein] + uridine(34) in tRNA + AH2 + ATP = 2-thiouridine(34) in tRNA + L-cysteinyl-[protein] + A + AMP + diphosphate + H(+)</text>
        <dbReference type="Rhea" id="RHEA:47032"/>
        <dbReference type="Rhea" id="RHEA-COMP:10131"/>
        <dbReference type="Rhea" id="RHEA-COMP:11726"/>
        <dbReference type="Rhea" id="RHEA-COMP:11727"/>
        <dbReference type="Rhea" id="RHEA-COMP:11728"/>
        <dbReference type="ChEBI" id="CHEBI:13193"/>
        <dbReference type="ChEBI" id="CHEBI:15378"/>
        <dbReference type="ChEBI" id="CHEBI:17499"/>
        <dbReference type="ChEBI" id="CHEBI:29950"/>
        <dbReference type="ChEBI" id="CHEBI:30616"/>
        <dbReference type="ChEBI" id="CHEBI:33019"/>
        <dbReference type="ChEBI" id="CHEBI:61963"/>
        <dbReference type="ChEBI" id="CHEBI:65315"/>
        <dbReference type="ChEBI" id="CHEBI:87170"/>
        <dbReference type="ChEBI" id="CHEBI:456215"/>
        <dbReference type="EC" id="2.8.1.13"/>
    </reaction>
</comment>
<evidence type="ECO:0000259" key="10">
    <source>
        <dbReference type="Pfam" id="PF20258"/>
    </source>
</evidence>
<proteinExistence type="predicted"/>
<evidence type="ECO:0000256" key="6">
    <source>
        <dbReference type="ARBA" id="ARBA00022840"/>
    </source>
</evidence>
<dbReference type="GO" id="GO:0002143">
    <property type="term" value="P:tRNA wobble position uridine thiolation"/>
    <property type="evidence" value="ECO:0007669"/>
    <property type="project" value="TreeGrafter"/>
</dbReference>
<name>A0A9D2KC66_9BACT</name>
<sequence>MIDLDKLGIEKGSRVIVAMSGGVDSSVTALLAKNAGLTPIGITMQMFDNKNEFWHDAKKMADFLDIEWHLVDYTESFVPDVIGYFIREYKMGRTPNPCSKCNRVAKTKYLFDQMQKYDCKYILTGHYAKTKLIGDQYYIQKADNIEKDQSYYLSMIEPFHINLLKFPLGEMDKAQTRQIAAENNLIVAEKKDSQEACFLENKDYREFLKPYIKNARKGNFILNGKIIGENKGIYNYTPGQRRGLDISYKEPLYVKSIDSKTGDVYLGVKKEVFFKGVALKDCQFFPDTPYMAKYSAKLRYRMKDEPCMLERQPENRAKLLFDNFQFAPAAGQTAAIYDGDIVIGSGVIDYTF</sequence>
<dbReference type="AlphaFoldDB" id="A0A9D2KC66"/>
<dbReference type="Pfam" id="PF20258">
    <property type="entry name" value="tRNA_Me_trans_C"/>
    <property type="match status" value="1"/>
</dbReference>
<feature type="domain" description="tRNA-specific 2-thiouridylase MnmA-like C-terminal" evidence="10">
    <location>
        <begin position="277"/>
        <end position="348"/>
    </location>
</feature>
<dbReference type="CDD" id="cd01998">
    <property type="entry name" value="MnmA_TRMU-like"/>
    <property type="match status" value="1"/>
</dbReference>
<evidence type="ECO:0000256" key="3">
    <source>
        <dbReference type="ARBA" id="ARBA00022679"/>
    </source>
</evidence>
<dbReference type="NCBIfam" id="TIGR00420">
    <property type="entry name" value="trmU"/>
    <property type="match status" value="1"/>
</dbReference>
<reference evidence="12" key="2">
    <citation type="submission" date="2021-04" db="EMBL/GenBank/DDBJ databases">
        <authorList>
            <person name="Gilroy R."/>
        </authorList>
    </citation>
    <scope>NUCLEOTIDE SEQUENCE</scope>
    <source>
        <strain evidence="12">ChiW4-1371</strain>
    </source>
</reference>
<evidence type="ECO:0000256" key="9">
    <source>
        <dbReference type="ARBA" id="ARBA00051542"/>
    </source>
</evidence>
<dbReference type="InterPro" id="IPR004506">
    <property type="entry name" value="MnmA-like"/>
</dbReference>